<comment type="caution">
    <text evidence="3">The sequence shown here is derived from an EMBL/GenBank/DDBJ whole genome shotgun (WGS) entry which is preliminary data.</text>
</comment>
<gene>
    <name evidence="4" type="ORF">M9Y10_011630</name>
    <name evidence="3" type="ORF">M9Y10_017270</name>
</gene>
<feature type="region of interest" description="Disordered" evidence="1">
    <location>
        <begin position="124"/>
        <end position="143"/>
    </location>
</feature>
<keyword evidence="5" id="KW-1185">Reference proteome</keyword>
<evidence type="ECO:0000313" key="4">
    <source>
        <dbReference type="EMBL" id="KAK8863937.1"/>
    </source>
</evidence>
<dbReference type="Pfam" id="PF17800">
    <property type="entry name" value="NPL"/>
    <property type="match status" value="1"/>
</dbReference>
<dbReference type="EMBL" id="JAPFFF010000211">
    <property type="protein sequence ID" value="KAK8835211.1"/>
    <property type="molecule type" value="Genomic_DNA"/>
</dbReference>
<evidence type="ECO:0000259" key="2">
    <source>
        <dbReference type="Pfam" id="PF17800"/>
    </source>
</evidence>
<evidence type="ECO:0000313" key="3">
    <source>
        <dbReference type="EMBL" id="KAK8835211.1"/>
    </source>
</evidence>
<dbReference type="EMBL" id="JAPFFF010000017">
    <property type="protein sequence ID" value="KAK8863937.1"/>
    <property type="molecule type" value="Genomic_DNA"/>
</dbReference>
<sequence length="168" mass="18994">MENLIHQSFWGVAVTPNEVVTLEPLDNRYTVITGAVLADYDQSNINQTSILSGTVHTTVIDKIVPTESFDPESVVQTNFAYLIPEKAEHVKMNHLFSPLSKVELKISGPHTVYVSGKYLPVDLDDEEEEDITDLDDSDENLNEDELKQKLKNKYIQEPKDDSDNNDDE</sequence>
<feature type="domain" description="Nucleoplasmin-like" evidence="2">
    <location>
        <begin position="9"/>
        <end position="118"/>
    </location>
</feature>
<accession>A0ABR2GMX7</accession>
<name>A0ABR2GMX7_9EUKA</name>
<dbReference type="InterPro" id="IPR041232">
    <property type="entry name" value="NPL"/>
</dbReference>
<reference evidence="3 5" key="1">
    <citation type="submission" date="2024-04" db="EMBL/GenBank/DDBJ databases">
        <title>Tritrichomonas musculus Genome.</title>
        <authorList>
            <person name="Alves-Ferreira E."/>
            <person name="Grigg M."/>
            <person name="Lorenzi H."/>
            <person name="Galac M."/>
        </authorList>
    </citation>
    <scope>NUCLEOTIDE SEQUENCE [LARGE SCALE GENOMIC DNA]</scope>
    <source>
        <strain evidence="3 5">EAF2021</strain>
    </source>
</reference>
<proteinExistence type="predicted"/>
<evidence type="ECO:0000313" key="5">
    <source>
        <dbReference type="Proteomes" id="UP001470230"/>
    </source>
</evidence>
<evidence type="ECO:0000256" key="1">
    <source>
        <dbReference type="SAM" id="MobiDB-lite"/>
    </source>
</evidence>
<organism evidence="3 5">
    <name type="scientific">Tritrichomonas musculus</name>
    <dbReference type="NCBI Taxonomy" id="1915356"/>
    <lineage>
        <taxon>Eukaryota</taxon>
        <taxon>Metamonada</taxon>
        <taxon>Parabasalia</taxon>
        <taxon>Tritrichomonadida</taxon>
        <taxon>Tritrichomonadidae</taxon>
        <taxon>Tritrichomonas</taxon>
    </lineage>
</organism>
<protein>
    <recommendedName>
        <fullName evidence="2">Nucleoplasmin-like domain-containing protein</fullName>
    </recommendedName>
</protein>
<dbReference type="Gene3D" id="2.60.120.340">
    <property type="entry name" value="Nucleoplasmin core domain"/>
    <property type="match status" value="1"/>
</dbReference>
<dbReference type="Proteomes" id="UP001470230">
    <property type="component" value="Unassembled WGS sequence"/>
</dbReference>